<name>A0ABR9KKJ4_9ACTN</name>
<feature type="signal peptide" evidence="1">
    <location>
        <begin position="1"/>
        <end position="25"/>
    </location>
</feature>
<evidence type="ECO:0000313" key="2">
    <source>
        <dbReference type="EMBL" id="MBE1562138.1"/>
    </source>
</evidence>
<protein>
    <recommendedName>
        <fullName evidence="4">Secreted protein</fullName>
    </recommendedName>
</protein>
<accession>A0ABR9KKJ4</accession>
<comment type="caution">
    <text evidence="2">The sequence shown here is derived from an EMBL/GenBank/DDBJ whole genome shotgun (WGS) entry which is preliminary data.</text>
</comment>
<feature type="chain" id="PRO_5046776791" description="Secreted protein" evidence="1">
    <location>
        <begin position="26"/>
        <end position="151"/>
    </location>
</feature>
<evidence type="ECO:0000313" key="3">
    <source>
        <dbReference type="Proteomes" id="UP000661607"/>
    </source>
</evidence>
<evidence type="ECO:0000256" key="1">
    <source>
        <dbReference type="SAM" id="SignalP"/>
    </source>
</evidence>
<dbReference type="EMBL" id="JADBEF010000001">
    <property type="protein sequence ID" value="MBE1562138.1"/>
    <property type="molecule type" value="Genomic_DNA"/>
</dbReference>
<keyword evidence="3" id="KW-1185">Reference proteome</keyword>
<keyword evidence="1" id="KW-0732">Signal</keyword>
<reference evidence="2 3" key="1">
    <citation type="submission" date="2020-10" db="EMBL/GenBank/DDBJ databases">
        <title>Sequencing the genomes of 1000 actinobacteria strains.</title>
        <authorList>
            <person name="Klenk H.-P."/>
        </authorList>
    </citation>
    <scope>NUCLEOTIDE SEQUENCE [LARGE SCALE GENOMIC DNA]</scope>
    <source>
        <strain evidence="2 3">DSM 43748</strain>
    </source>
</reference>
<dbReference type="RefSeq" id="WP_192776925.1">
    <property type="nucleotide sequence ID" value="NZ_BAAASY010000034.1"/>
</dbReference>
<proteinExistence type="predicted"/>
<evidence type="ECO:0008006" key="4">
    <source>
        <dbReference type="Google" id="ProtNLM"/>
    </source>
</evidence>
<organism evidence="2 3">
    <name type="scientific">Nonomuraea africana</name>
    <dbReference type="NCBI Taxonomy" id="46171"/>
    <lineage>
        <taxon>Bacteria</taxon>
        <taxon>Bacillati</taxon>
        <taxon>Actinomycetota</taxon>
        <taxon>Actinomycetes</taxon>
        <taxon>Streptosporangiales</taxon>
        <taxon>Streptosporangiaceae</taxon>
        <taxon>Nonomuraea</taxon>
    </lineage>
</organism>
<gene>
    <name evidence="2" type="ORF">H4W81_004917</name>
</gene>
<dbReference type="Proteomes" id="UP000661607">
    <property type="component" value="Unassembled WGS sequence"/>
</dbReference>
<sequence>MKRPLLALAVATTVIAFGMPAVVSAATPASSFASYGDGKWGPFFSKYSGRARANAEGSVYVDTNGRVVVGGKLYDKRSPKSTCGYVEVKFGDFQPEDRNPQHYSAKACDGWKQFRFWEFGAQTVQLRVCFDDAWQGKHKCGKWNYIYETAG</sequence>